<protein>
    <submittedName>
        <fullName evidence="1">Uncharacterized protein</fullName>
    </submittedName>
</protein>
<proteinExistence type="predicted"/>
<sequence>MPNSGSLERYEALPTILQLRSYLSEIQAEPTEWISVLRNRGSGIKYSSLQPLLVATSDQRKFLATTDWSINDLGEPSYSSDRLPAFRDGLTSNPDGYDLHLFVNVSWVPSATTEPVIEFTPSFVWWLGLITRSNETMYRTNHAGRDEEVVEIVRPNPGEYEVRVNARHLRKYLAARSMSLVIQHAHSRADDSVHEARIDLEIRTKDAAFAYTAWDAYRGPGFVAQLVGKQAVLPFASAGEHPDDLQRPERFQSFIVDIDPSTGDEVRLSCERDEANYLTPVFFDTDVLTRYRDNPDRYTVLRTDVSCHGRWAIDVDINGANLVQVWLGHLIRLPETEREHWLTHNVPPNGGITITRSVRDLAGQWVEDERPDPARLRRAKAELIEAFTGYFGESLYKQLGPADLRAFDALALCTNPTEGQSDNGVMVLSKGIVDALDVKTLRESSGADTNSPSLACLQLLVENLGADPNGLVGPLRQLQGIRSAGSAHMKGTKFTTALSAAGLNSLQPDKQFETIVDRVTMALQGLSELFRRTPPQV</sequence>
<reference evidence="1" key="2">
    <citation type="journal article" date="2010" name="Mol. Plant Microbe Interact.">
        <title>Rhodococcus fascians impacts plant development through the dynamic fas-mediated production of a cytokinin mix.</title>
        <authorList>
            <person name="Pertry I."/>
            <person name="Vaclavikova K."/>
            <person name="Gemrotova M."/>
            <person name="Spichal L."/>
            <person name="Galuszka P."/>
            <person name="Depuydt S."/>
            <person name="Temmerman W."/>
            <person name="Stes E."/>
            <person name="De Keyser A."/>
            <person name="Riefler M."/>
            <person name="Biondi S."/>
            <person name="Novak O."/>
            <person name="Schmulling T."/>
            <person name="Strnad M."/>
            <person name="Tarkowski P."/>
            <person name="Holsters M."/>
            <person name="Vereecke D."/>
        </authorList>
    </citation>
    <scope>NUCLEOTIDE SEQUENCE</scope>
    <source>
        <strain evidence="1">D188</strain>
        <plasmid evidence="1">pFiD188</plasmid>
    </source>
</reference>
<reference evidence="1" key="5">
    <citation type="journal article" date="2012" name="Mol. Plant Microbe Interact.">
        <title>pFiD188, the linear virulence plasmid of Rhodococcus fascians D188.</title>
        <authorList>
            <person name="Francis I."/>
            <person name="De Keyser A."/>
            <person name="De Backer P."/>
            <person name="Simon-Mateo C."/>
            <person name="Kalkus J."/>
            <person name="Pertry I."/>
            <person name="Ardiles-Diaz W."/>
            <person name="De Rycke R."/>
            <person name="Vandeputte O.M."/>
            <person name="El Jaziri M."/>
            <person name="Holsters M."/>
            <person name="Vereecke D."/>
        </authorList>
    </citation>
    <scope>NUCLEOTIDE SEQUENCE</scope>
    <source>
        <strain evidence="1">D188</strain>
        <plasmid evidence="1">pFiD188</plasmid>
    </source>
</reference>
<keyword evidence="1" id="KW-0614">Plasmid</keyword>
<gene>
    <name evidence="1" type="ORF">pFi_038</name>
</gene>
<reference evidence="1" key="1">
    <citation type="journal article" date="2009" name="Proc. Natl. Acad. Sci. U.S.A.">
        <title>Identification of Rhodococcus fascians cytokinins and their modus operandi to reshape the plant.</title>
        <authorList>
            <person name="Pertry I."/>
            <person name="Vaclavikova K."/>
            <person name="Depuydt S."/>
            <person name="Galuszka P."/>
            <person name="Spichal L."/>
            <person name="Temmerman W."/>
            <person name="Stes E."/>
            <person name="Schmulling T."/>
            <person name="Kakimoto T."/>
            <person name="Van Montagu M.C."/>
            <person name="Strnad M."/>
            <person name="Holsters M."/>
            <person name="Tarkowski P."/>
            <person name="Vereecke D."/>
        </authorList>
    </citation>
    <scope>NUCLEOTIDE SEQUENCE</scope>
    <source>
        <strain evidence="1">D188</strain>
        <plasmid evidence="1">pFiD188</plasmid>
    </source>
</reference>
<reference evidence="1" key="4">
    <citation type="submission" date="2011-06" db="EMBL/GenBank/DDBJ databases">
        <authorList>
            <person name="Vereecke D.M."/>
        </authorList>
    </citation>
    <scope>NUCLEOTIDE SEQUENCE</scope>
    <source>
        <strain evidence="1">D188</strain>
        <plasmid evidence="1">pFiD188</plasmid>
    </source>
</reference>
<dbReference type="AlphaFoldDB" id="G8JYQ3"/>
<reference evidence="1" key="3">
    <citation type="journal article" date="2011" name="Annu. Rev. Phytopathol.">
        <title>A successful bacterial coup d'etat: how Rhodococcus fascians redirects plant development.</title>
        <authorList>
            <person name="Stes E."/>
            <person name="Vandeputte O.M."/>
            <person name="El Jaziri M."/>
            <person name="Holsters M."/>
            <person name="Vereecke D."/>
        </authorList>
    </citation>
    <scope>NUCLEOTIDE SEQUENCE</scope>
    <source>
        <strain evidence="1">D188</strain>
        <plasmid evidence="1">pFiD188</plasmid>
    </source>
</reference>
<organism evidence="1">
    <name type="scientific">Rhodococcoides fascians D188</name>
    <dbReference type="NCBI Taxonomy" id="1051973"/>
    <lineage>
        <taxon>Bacteria</taxon>
        <taxon>Bacillati</taxon>
        <taxon>Actinomycetota</taxon>
        <taxon>Actinomycetes</taxon>
        <taxon>Mycobacteriales</taxon>
        <taxon>Nocardiaceae</taxon>
        <taxon>Rhodococcoides</taxon>
    </lineage>
</organism>
<dbReference type="EMBL" id="JN093097">
    <property type="protein sequence ID" value="AET25174.1"/>
    <property type="molecule type" value="Genomic_DNA"/>
</dbReference>
<evidence type="ECO:0000313" key="1">
    <source>
        <dbReference type="EMBL" id="AET25174.1"/>
    </source>
</evidence>
<accession>G8JYQ3</accession>
<geneLocation type="plasmid" evidence="1">
    <name>pFiD188</name>
</geneLocation>
<name>G8JYQ3_RHOFA</name>